<evidence type="ECO:0000256" key="7">
    <source>
        <dbReference type="ARBA" id="ARBA00035140"/>
    </source>
</evidence>
<proteinExistence type="inferred from homology"/>
<name>A0AAV8X7X9_9CUCU</name>
<comment type="subcellular location">
    <subcellularLocation>
        <location evidence="1">Mitochondrion</location>
    </subcellularLocation>
</comment>
<evidence type="ECO:0000313" key="9">
    <source>
        <dbReference type="Proteomes" id="UP001162162"/>
    </source>
</evidence>
<sequence length="172" mass="20304">MCAIFFENLLYVKLDRTLFKRLGGVQRFKKRNMTAMLKTSVEVFCKRLVAENKIYQATRLFSASQPKSEEKLVSFRTVETDPSQHTVEHIAQFYKLNEEDKKQLFLYGGFPKSFEIQTKTFNETCLMVRQPSVDVINCLKTLIFPSQLLDLFYMVKKGVEKHYPWPTFYIML</sequence>
<keyword evidence="5" id="KW-0496">Mitochondrion</keyword>
<dbReference type="GO" id="GO:0003735">
    <property type="term" value="F:structural constituent of ribosome"/>
    <property type="evidence" value="ECO:0007669"/>
    <property type="project" value="TreeGrafter"/>
</dbReference>
<keyword evidence="4" id="KW-0689">Ribosomal protein</keyword>
<keyword evidence="6" id="KW-0687">Ribonucleoprotein</keyword>
<evidence type="ECO:0000256" key="6">
    <source>
        <dbReference type="ARBA" id="ARBA00023274"/>
    </source>
</evidence>
<dbReference type="Proteomes" id="UP001162162">
    <property type="component" value="Unassembled WGS sequence"/>
</dbReference>
<dbReference type="PANTHER" id="PTHR12810:SF0">
    <property type="entry name" value="SMALL RIBOSOMAL SUBUNIT PROTEIN MS29"/>
    <property type="match status" value="1"/>
</dbReference>
<dbReference type="InterPro" id="IPR019368">
    <property type="entry name" value="Ribosomal_mS29"/>
</dbReference>
<dbReference type="EMBL" id="JAPWTK010001105">
    <property type="protein sequence ID" value="KAJ8934078.1"/>
    <property type="molecule type" value="Genomic_DNA"/>
</dbReference>
<organism evidence="8 9">
    <name type="scientific">Aromia moschata</name>
    <dbReference type="NCBI Taxonomy" id="1265417"/>
    <lineage>
        <taxon>Eukaryota</taxon>
        <taxon>Metazoa</taxon>
        <taxon>Ecdysozoa</taxon>
        <taxon>Arthropoda</taxon>
        <taxon>Hexapoda</taxon>
        <taxon>Insecta</taxon>
        <taxon>Pterygota</taxon>
        <taxon>Neoptera</taxon>
        <taxon>Endopterygota</taxon>
        <taxon>Coleoptera</taxon>
        <taxon>Polyphaga</taxon>
        <taxon>Cucujiformia</taxon>
        <taxon>Chrysomeloidea</taxon>
        <taxon>Cerambycidae</taxon>
        <taxon>Cerambycinae</taxon>
        <taxon>Callichromatini</taxon>
        <taxon>Aromia</taxon>
    </lineage>
</organism>
<dbReference type="PANTHER" id="PTHR12810">
    <property type="entry name" value="MITOCHONDRIAL 28S RIBOSOMAL PROTEIN S29"/>
    <property type="match status" value="1"/>
</dbReference>
<evidence type="ECO:0000256" key="4">
    <source>
        <dbReference type="ARBA" id="ARBA00022980"/>
    </source>
</evidence>
<comment type="similarity">
    <text evidence="2">Belongs to the mitochondrion-specific ribosomal protein mS29 family.</text>
</comment>
<keyword evidence="3" id="KW-0809">Transit peptide</keyword>
<evidence type="ECO:0000256" key="5">
    <source>
        <dbReference type="ARBA" id="ARBA00023128"/>
    </source>
</evidence>
<evidence type="ECO:0000256" key="1">
    <source>
        <dbReference type="ARBA" id="ARBA00004173"/>
    </source>
</evidence>
<dbReference type="GO" id="GO:0005763">
    <property type="term" value="C:mitochondrial small ribosomal subunit"/>
    <property type="evidence" value="ECO:0007669"/>
    <property type="project" value="TreeGrafter"/>
</dbReference>
<evidence type="ECO:0000256" key="2">
    <source>
        <dbReference type="ARBA" id="ARBA00009863"/>
    </source>
</evidence>
<accession>A0AAV8X7X9</accession>
<reference evidence="8" key="1">
    <citation type="journal article" date="2023" name="Insect Mol. Biol.">
        <title>Genome sequencing provides insights into the evolution of gene families encoding plant cell wall-degrading enzymes in longhorned beetles.</title>
        <authorList>
            <person name="Shin N.R."/>
            <person name="Okamura Y."/>
            <person name="Kirsch R."/>
            <person name="Pauchet Y."/>
        </authorList>
    </citation>
    <scope>NUCLEOTIDE SEQUENCE</scope>
    <source>
        <strain evidence="8">AMC_N1</strain>
    </source>
</reference>
<keyword evidence="9" id="KW-1185">Reference proteome</keyword>
<gene>
    <name evidence="8" type="ORF">NQ318_015500</name>
</gene>
<protein>
    <recommendedName>
        <fullName evidence="7">Small ribosomal subunit protein mS29</fullName>
    </recommendedName>
</protein>
<evidence type="ECO:0000313" key="8">
    <source>
        <dbReference type="EMBL" id="KAJ8934078.1"/>
    </source>
</evidence>
<dbReference type="AlphaFoldDB" id="A0AAV8X7X9"/>
<comment type="caution">
    <text evidence="8">The sequence shown here is derived from an EMBL/GenBank/DDBJ whole genome shotgun (WGS) entry which is preliminary data.</text>
</comment>
<evidence type="ECO:0000256" key="3">
    <source>
        <dbReference type="ARBA" id="ARBA00022946"/>
    </source>
</evidence>